<dbReference type="OrthoDB" id="3941538at2759"/>
<dbReference type="SUPFAM" id="SSF50129">
    <property type="entry name" value="GroES-like"/>
    <property type="match status" value="1"/>
</dbReference>
<dbReference type="InterPro" id="IPR013154">
    <property type="entry name" value="ADH-like_N"/>
</dbReference>
<dbReference type="InterPro" id="IPR013149">
    <property type="entry name" value="ADH-like_C"/>
</dbReference>
<evidence type="ECO:0000313" key="7">
    <source>
        <dbReference type="EMBL" id="CAH1785497.1"/>
    </source>
</evidence>
<dbReference type="InterPro" id="IPR051603">
    <property type="entry name" value="Zinc-ADH_QOR/CCCR"/>
</dbReference>
<dbReference type="SUPFAM" id="SSF51735">
    <property type="entry name" value="NAD(P)-binding Rossmann-fold domains"/>
    <property type="match status" value="1"/>
</dbReference>
<evidence type="ECO:0000256" key="5">
    <source>
        <dbReference type="ARBA" id="ARBA00022884"/>
    </source>
</evidence>
<evidence type="ECO:0000256" key="2">
    <source>
        <dbReference type="ARBA" id="ARBA00010371"/>
    </source>
</evidence>
<dbReference type="Gene3D" id="3.40.50.720">
    <property type="entry name" value="NAD(P)-binding Rossmann-like Domain"/>
    <property type="match status" value="1"/>
</dbReference>
<keyword evidence="3" id="KW-0963">Cytoplasm</keyword>
<dbReference type="InterPro" id="IPR020843">
    <property type="entry name" value="ER"/>
</dbReference>
<dbReference type="CDD" id="cd08253">
    <property type="entry name" value="zeta_crystallin"/>
    <property type="match status" value="1"/>
</dbReference>
<dbReference type="InterPro" id="IPR036291">
    <property type="entry name" value="NAD(P)-bd_dom_sf"/>
</dbReference>
<keyword evidence="5" id="KW-0694">RNA-binding</keyword>
<dbReference type="FunFam" id="3.40.50.720:FF:000244">
    <property type="entry name" value="quinone oxidoreductase"/>
    <property type="match status" value="1"/>
</dbReference>
<dbReference type="FunFam" id="3.90.180.10:FF:000016">
    <property type="entry name" value="Quinone oxidoreductase"/>
    <property type="match status" value="1"/>
</dbReference>
<dbReference type="PANTHER" id="PTHR44154:SF1">
    <property type="entry name" value="QUINONE OXIDOREDUCTASE"/>
    <property type="match status" value="1"/>
</dbReference>
<dbReference type="Pfam" id="PF00107">
    <property type="entry name" value="ADH_zinc_N"/>
    <property type="match status" value="1"/>
</dbReference>
<comment type="subcellular location">
    <subcellularLocation>
        <location evidence="1">Cytoplasm</location>
    </subcellularLocation>
</comment>
<evidence type="ECO:0000256" key="3">
    <source>
        <dbReference type="ARBA" id="ARBA00022490"/>
    </source>
</evidence>
<reference evidence="7" key="1">
    <citation type="submission" date="2022-03" db="EMBL/GenBank/DDBJ databases">
        <authorList>
            <person name="Martin C."/>
        </authorList>
    </citation>
    <scope>NUCLEOTIDE SEQUENCE</scope>
</reference>
<dbReference type="Proteomes" id="UP000749559">
    <property type="component" value="Unassembled WGS sequence"/>
</dbReference>
<name>A0A8J1Y2F4_OWEFU</name>
<dbReference type="Pfam" id="PF08240">
    <property type="entry name" value="ADH_N"/>
    <property type="match status" value="1"/>
</dbReference>
<accession>A0A8J1Y2F4</accession>
<evidence type="ECO:0000313" key="8">
    <source>
        <dbReference type="Proteomes" id="UP000749559"/>
    </source>
</evidence>
<evidence type="ECO:0000256" key="1">
    <source>
        <dbReference type="ARBA" id="ARBA00004496"/>
    </source>
</evidence>
<dbReference type="Gene3D" id="3.90.180.10">
    <property type="entry name" value="Medium-chain alcohol dehydrogenases, catalytic domain"/>
    <property type="match status" value="1"/>
</dbReference>
<protein>
    <submittedName>
        <fullName evidence="7">Uncharacterized protein</fullName>
    </submittedName>
</protein>
<dbReference type="AlphaFoldDB" id="A0A8J1Y2F4"/>
<dbReference type="InterPro" id="IPR011032">
    <property type="entry name" value="GroES-like_sf"/>
</dbReference>
<dbReference type="PANTHER" id="PTHR44154">
    <property type="entry name" value="QUINONE OXIDOREDUCTASE"/>
    <property type="match status" value="1"/>
</dbReference>
<dbReference type="GO" id="GO:0070402">
    <property type="term" value="F:NADPH binding"/>
    <property type="evidence" value="ECO:0007669"/>
    <property type="project" value="TreeGrafter"/>
</dbReference>
<dbReference type="GO" id="GO:0005829">
    <property type="term" value="C:cytosol"/>
    <property type="evidence" value="ECO:0007669"/>
    <property type="project" value="TreeGrafter"/>
</dbReference>
<comment type="caution">
    <text evidence="7">The sequence shown here is derived from an EMBL/GenBank/DDBJ whole genome shotgun (WGS) entry which is preliminary data.</text>
</comment>
<dbReference type="GO" id="GO:0003730">
    <property type="term" value="F:mRNA 3'-UTR binding"/>
    <property type="evidence" value="ECO:0007669"/>
    <property type="project" value="TreeGrafter"/>
</dbReference>
<keyword evidence="4" id="KW-0521">NADP</keyword>
<organism evidence="7 8">
    <name type="scientific">Owenia fusiformis</name>
    <name type="common">Polychaete worm</name>
    <dbReference type="NCBI Taxonomy" id="6347"/>
    <lineage>
        <taxon>Eukaryota</taxon>
        <taxon>Metazoa</taxon>
        <taxon>Spiralia</taxon>
        <taxon>Lophotrochozoa</taxon>
        <taxon>Annelida</taxon>
        <taxon>Polychaeta</taxon>
        <taxon>Sedentaria</taxon>
        <taxon>Canalipalpata</taxon>
        <taxon>Sabellida</taxon>
        <taxon>Oweniida</taxon>
        <taxon>Oweniidae</taxon>
        <taxon>Owenia</taxon>
    </lineage>
</organism>
<comment type="similarity">
    <text evidence="2">Belongs to the zinc-containing alcohol dehydrogenase family. Quinone oxidoreductase subfamily.</text>
</comment>
<keyword evidence="6" id="KW-0007">Acetylation</keyword>
<evidence type="ECO:0000256" key="6">
    <source>
        <dbReference type="ARBA" id="ARBA00022990"/>
    </source>
</evidence>
<proteinExistence type="inferred from homology"/>
<dbReference type="EMBL" id="CAIIXF020000006">
    <property type="protein sequence ID" value="CAH1785497.1"/>
    <property type="molecule type" value="Genomic_DNA"/>
</dbReference>
<gene>
    <name evidence="7" type="ORF">OFUS_LOCUS11544</name>
</gene>
<dbReference type="SMART" id="SM00829">
    <property type="entry name" value="PKS_ER"/>
    <property type="match status" value="1"/>
</dbReference>
<sequence length="333" mass="35687">MSTARKVMSAVMKAIRVSEFGGEEVLKLQTDVPIPKPQINQVLIKVFTAGVNPVDTYIRSGAYARLPELPYTPGNDCAGIIHAVGDNVKQFTKGQRIYCMRGEGTYGEYTVSDEEFVHPLHDNLSFSQGAALGVAYFTAYRALLIRAAAKPGESVLVHGASGGVGLAACQIGHARGMKVIGTAGSAEGMCIVSRNGASKTFNHKEDGYAEKISEYTDGEGVDVIIEMLANVNLATDLTLLKTNGKVVVVGNRGSIEINPRLTMAKESSIMGCMLWQMSKLESQEIAAQLEVGAEQGWVKPVIGKDFSLDQAQDAHHLVINNKTTTGKIIISMP</sequence>
<keyword evidence="8" id="KW-1185">Reference proteome</keyword>
<evidence type="ECO:0000256" key="4">
    <source>
        <dbReference type="ARBA" id="ARBA00022857"/>
    </source>
</evidence>
<dbReference type="GO" id="GO:0003960">
    <property type="term" value="F:quinone reductase (NADPH) activity"/>
    <property type="evidence" value="ECO:0007669"/>
    <property type="project" value="TreeGrafter"/>
</dbReference>